<comment type="caution">
    <text evidence="2">The sequence shown here is derived from an EMBL/GenBank/DDBJ whole genome shotgun (WGS) entry which is preliminary data.</text>
</comment>
<dbReference type="PANTHER" id="PTHR46890">
    <property type="entry name" value="NON-LTR RETROLELEMENT REVERSE TRANSCRIPTASE-LIKE PROTEIN-RELATED"/>
    <property type="match status" value="1"/>
</dbReference>
<dbReference type="InterPro" id="IPR052343">
    <property type="entry name" value="Retrotransposon-Effector_Assoc"/>
</dbReference>
<proteinExistence type="predicted"/>
<dbReference type="PANTHER" id="PTHR46890:SF48">
    <property type="entry name" value="RNA-DIRECTED DNA POLYMERASE"/>
    <property type="match status" value="1"/>
</dbReference>
<name>A0AA88WIM8_9ASTE</name>
<reference evidence="2" key="1">
    <citation type="submission" date="2022-12" db="EMBL/GenBank/DDBJ databases">
        <title>Draft genome assemblies for two species of Escallonia (Escalloniales).</title>
        <authorList>
            <person name="Chanderbali A."/>
            <person name="Dervinis C."/>
            <person name="Anghel I."/>
            <person name="Soltis D."/>
            <person name="Soltis P."/>
            <person name="Zapata F."/>
        </authorList>
    </citation>
    <scope>NUCLEOTIDE SEQUENCE</scope>
    <source>
        <strain evidence="2">UCBG64.0493</strain>
        <tissue evidence="2">Leaf</tissue>
    </source>
</reference>
<protein>
    <recommendedName>
        <fullName evidence="1">Reverse transcriptase domain-containing protein</fullName>
    </recommendedName>
</protein>
<sequence length="303" mass="33675">MATDCVLMSTEATGGIGGTAVADVVDHGVTNSVRLVGIPAVPLSGALTASFGKTNVAVQAAIENIKNILSKMADSYPKVSYKSLCRYWTSMRADTLVMDKYLKLKRKRVRKQPVPANIAPRISSGVSSMVAALKEDREDIENLSAIPFINKISNTLKKFTSLRAPEPNSMPALFYKSYWKIVRSDVCNFIQDFFSYGTSLQEVNHSNIALIPKVKAPFKAKHYRPIRLCNVVYKVILKIMANKLRPILAKMISLMQAAFMPGRLINDNNSIVQEIEHTMKEKKGVGLMAINIDMEKAYAKIEW</sequence>
<keyword evidence="3" id="KW-1185">Reference proteome</keyword>
<evidence type="ECO:0000313" key="3">
    <source>
        <dbReference type="Proteomes" id="UP001188597"/>
    </source>
</evidence>
<dbReference type="AlphaFoldDB" id="A0AA88WIM8"/>
<accession>A0AA88WIM8</accession>
<evidence type="ECO:0000259" key="1">
    <source>
        <dbReference type="Pfam" id="PF00078"/>
    </source>
</evidence>
<dbReference type="Proteomes" id="UP001188597">
    <property type="component" value="Unassembled WGS sequence"/>
</dbReference>
<dbReference type="EMBL" id="JAVXUP010000413">
    <property type="protein sequence ID" value="KAK3028581.1"/>
    <property type="molecule type" value="Genomic_DNA"/>
</dbReference>
<feature type="domain" description="Reverse transcriptase" evidence="1">
    <location>
        <begin position="212"/>
        <end position="303"/>
    </location>
</feature>
<dbReference type="InterPro" id="IPR000477">
    <property type="entry name" value="RT_dom"/>
</dbReference>
<evidence type="ECO:0000313" key="2">
    <source>
        <dbReference type="EMBL" id="KAK3028581.1"/>
    </source>
</evidence>
<organism evidence="2 3">
    <name type="scientific">Escallonia herrerae</name>
    <dbReference type="NCBI Taxonomy" id="1293975"/>
    <lineage>
        <taxon>Eukaryota</taxon>
        <taxon>Viridiplantae</taxon>
        <taxon>Streptophyta</taxon>
        <taxon>Embryophyta</taxon>
        <taxon>Tracheophyta</taxon>
        <taxon>Spermatophyta</taxon>
        <taxon>Magnoliopsida</taxon>
        <taxon>eudicotyledons</taxon>
        <taxon>Gunneridae</taxon>
        <taxon>Pentapetalae</taxon>
        <taxon>asterids</taxon>
        <taxon>campanulids</taxon>
        <taxon>Escalloniales</taxon>
        <taxon>Escalloniaceae</taxon>
        <taxon>Escallonia</taxon>
    </lineage>
</organism>
<gene>
    <name evidence="2" type="ORF">RJ639_039272</name>
</gene>
<dbReference type="Pfam" id="PF00078">
    <property type="entry name" value="RVT_1"/>
    <property type="match status" value="1"/>
</dbReference>